<dbReference type="PROSITE" id="PS50022">
    <property type="entry name" value="FA58C_3"/>
    <property type="match status" value="1"/>
</dbReference>
<sequence>MKRSNYEKMLHNGATKLSVFMLALAAVFFTASCDDEEVGTLPTTVTGEVTEIADINAVVSGSLTDNGGSDVLALGICWTDEDREPTTMDNFVPVGKFTQNGIPEEYWNYSITLGGLTAKSDYKVRAYAANEAGTSYGETIAFTTKAGKTFHPLTAGMLETFTQEIWEGPKENLVDGDPSTFWHSAWSDEETAIVQPLPHYIQITFPEAKYIGGFQFWTRSPSARGIDPAQFDVQTSSDGTNYTTVWTSDRFDAKVRPDYNELSLDKNYSSKYFRIRILDTRTTGQSFTTMGELKVFDDGLLDY</sequence>
<gene>
    <name evidence="3" type="ORF">LH29_06080</name>
</gene>
<dbReference type="AlphaFoldDB" id="A0A0D8JE18"/>
<evidence type="ECO:0000256" key="1">
    <source>
        <dbReference type="SAM" id="SignalP"/>
    </source>
</evidence>
<dbReference type="EMBL" id="JRHC01000001">
    <property type="protein sequence ID" value="KJF44984.1"/>
    <property type="molecule type" value="Genomic_DNA"/>
</dbReference>
<dbReference type="InterPro" id="IPR000421">
    <property type="entry name" value="FA58C"/>
</dbReference>
<evidence type="ECO:0000259" key="2">
    <source>
        <dbReference type="PROSITE" id="PS50022"/>
    </source>
</evidence>
<keyword evidence="1" id="KW-0732">Signal</keyword>
<keyword evidence="4" id="KW-1185">Reference proteome</keyword>
<dbReference type="Gene3D" id="2.60.120.260">
    <property type="entry name" value="Galactose-binding domain-like"/>
    <property type="match status" value="1"/>
</dbReference>
<feature type="signal peptide" evidence="1">
    <location>
        <begin position="1"/>
        <end position="25"/>
    </location>
</feature>
<dbReference type="Proteomes" id="UP000032544">
    <property type="component" value="Unassembled WGS sequence"/>
</dbReference>
<reference evidence="3 4" key="1">
    <citation type="submission" date="2014-09" db="EMBL/GenBank/DDBJ databases">
        <title>Draft Genome Sequence of Draconibacterium sp. JN14CK-3.</title>
        <authorList>
            <person name="Dong C."/>
            <person name="Lai Q."/>
            <person name="Shao Z."/>
        </authorList>
    </citation>
    <scope>NUCLEOTIDE SEQUENCE [LARGE SCALE GENOMIC DNA]</scope>
    <source>
        <strain evidence="3 4">JN14CK-3</strain>
    </source>
</reference>
<name>A0A0D8JE18_9BACT</name>
<comment type="caution">
    <text evidence="3">The sequence shown here is derived from an EMBL/GenBank/DDBJ whole genome shotgun (WGS) entry which is preliminary data.</text>
</comment>
<organism evidence="3 4">
    <name type="scientific">Draconibacterium sediminis</name>
    <dbReference type="NCBI Taxonomy" id="1544798"/>
    <lineage>
        <taxon>Bacteria</taxon>
        <taxon>Pseudomonadati</taxon>
        <taxon>Bacteroidota</taxon>
        <taxon>Bacteroidia</taxon>
        <taxon>Marinilabiliales</taxon>
        <taxon>Prolixibacteraceae</taxon>
        <taxon>Draconibacterium</taxon>
    </lineage>
</organism>
<dbReference type="OrthoDB" id="1001598at2"/>
<feature type="chain" id="PRO_5002331010" description="F5/8 type C domain-containing protein" evidence="1">
    <location>
        <begin position="26"/>
        <end position="303"/>
    </location>
</feature>
<proteinExistence type="predicted"/>
<protein>
    <recommendedName>
        <fullName evidence="2">F5/8 type C domain-containing protein</fullName>
    </recommendedName>
</protein>
<dbReference type="InterPro" id="IPR013783">
    <property type="entry name" value="Ig-like_fold"/>
</dbReference>
<evidence type="ECO:0000313" key="4">
    <source>
        <dbReference type="Proteomes" id="UP000032544"/>
    </source>
</evidence>
<dbReference type="SUPFAM" id="SSF49785">
    <property type="entry name" value="Galactose-binding domain-like"/>
    <property type="match status" value="1"/>
</dbReference>
<dbReference type="PROSITE" id="PS51257">
    <property type="entry name" value="PROKAR_LIPOPROTEIN"/>
    <property type="match status" value="1"/>
</dbReference>
<dbReference type="Gene3D" id="2.60.40.10">
    <property type="entry name" value="Immunoglobulins"/>
    <property type="match status" value="1"/>
</dbReference>
<dbReference type="Pfam" id="PF00754">
    <property type="entry name" value="F5_F8_type_C"/>
    <property type="match status" value="1"/>
</dbReference>
<dbReference type="STRING" id="1544798.LH29_06080"/>
<dbReference type="InterPro" id="IPR008979">
    <property type="entry name" value="Galactose-bd-like_sf"/>
</dbReference>
<accession>A0A0D8JE18</accession>
<feature type="domain" description="F5/8 type C" evidence="2">
    <location>
        <begin position="135"/>
        <end position="298"/>
    </location>
</feature>
<dbReference type="RefSeq" id="WP_045026685.1">
    <property type="nucleotide sequence ID" value="NZ_JRHC01000001.1"/>
</dbReference>
<evidence type="ECO:0000313" key="3">
    <source>
        <dbReference type="EMBL" id="KJF44984.1"/>
    </source>
</evidence>